<dbReference type="SUPFAM" id="SSF56112">
    <property type="entry name" value="Protein kinase-like (PK-like)"/>
    <property type="match status" value="1"/>
</dbReference>
<accession>A0A0C3WS14</accession>
<dbReference type="AlphaFoldDB" id="G7JLU9"/>
<reference evidence="1 3" key="1">
    <citation type="journal article" date="2011" name="Nature">
        <title>The Medicago genome provides insight into the evolution of rhizobial symbioses.</title>
        <authorList>
            <person name="Young N.D."/>
            <person name="Debelle F."/>
            <person name="Oldroyd G.E."/>
            <person name="Geurts R."/>
            <person name="Cannon S.B."/>
            <person name="Udvardi M.K."/>
            <person name="Benedito V.A."/>
            <person name="Mayer K.F."/>
            <person name="Gouzy J."/>
            <person name="Schoof H."/>
            <person name="Van de Peer Y."/>
            <person name="Proost S."/>
            <person name="Cook D.R."/>
            <person name="Meyers B.C."/>
            <person name="Spannagl M."/>
            <person name="Cheung F."/>
            <person name="De Mita S."/>
            <person name="Krishnakumar V."/>
            <person name="Gundlach H."/>
            <person name="Zhou S."/>
            <person name="Mudge J."/>
            <person name="Bharti A.K."/>
            <person name="Murray J.D."/>
            <person name="Naoumkina M.A."/>
            <person name="Rosen B."/>
            <person name="Silverstein K.A."/>
            <person name="Tang H."/>
            <person name="Rombauts S."/>
            <person name="Zhao P.X."/>
            <person name="Zhou P."/>
            <person name="Barbe V."/>
            <person name="Bardou P."/>
            <person name="Bechner M."/>
            <person name="Bellec A."/>
            <person name="Berger A."/>
            <person name="Berges H."/>
            <person name="Bidwell S."/>
            <person name="Bisseling T."/>
            <person name="Choisne N."/>
            <person name="Couloux A."/>
            <person name="Denny R."/>
            <person name="Deshpande S."/>
            <person name="Dai X."/>
            <person name="Doyle J.J."/>
            <person name="Dudez A.M."/>
            <person name="Farmer A.D."/>
            <person name="Fouteau S."/>
            <person name="Franken C."/>
            <person name="Gibelin C."/>
            <person name="Gish J."/>
            <person name="Goldstein S."/>
            <person name="Gonzalez A.J."/>
            <person name="Green P.J."/>
            <person name="Hallab A."/>
            <person name="Hartog M."/>
            <person name="Hua A."/>
            <person name="Humphray S.J."/>
            <person name="Jeong D.H."/>
            <person name="Jing Y."/>
            <person name="Jocker A."/>
            <person name="Kenton S.M."/>
            <person name="Kim D.J."/>
            <person name="Klee K."/>
            <person name="Lai H."/>
            <person name="Lang C."/>
            <person name="Lin S."/>
            <person name="Macmil S.L."/>
            <person name="Magdelenat G."/>
            <person name="Matthews L."/>
            <person name="McCorrison J."/>
            <person name="Monaghan E.L."/>
            <person name="Mun J.H."/>
            <person name="Najar F.Z."/>
            <person name="Nicholson C."/>
            <person name="Noirot C."/>
            <person name="O'Bleness M."/>
            <person name="Paule C.R."/>
            <person name="Poulain J."/>
            <person name="Prion F."/>
            <person name="Qin B."/>
            <person name="Qu C."/>
            <person name="Retzel E.F."/>
            <person name="Riddle C."/>
            <person name="Sallet E."/>
            <person name="Samain S."/>
            <person name="Samson N."/>
            <person name="Sanders I."/>
            <person name="Saurat O."/>
            <person name="Scarpelli C."/>
            <person name="Schiex T."/>
            <person name="Segurens B."/>
            <person name="Severin A.J."/>
            <person name="Sherrier D.J."/>
            <person name="Shi R."/>
            <person name="Sims S."/>
            <person name="Singer S.R."/>
            <person name="Sinharoy S."/>
            <person name="Sterck L."/>
            <person name="Viollet A."/>
            <person name="Wang B.B."/>
            <person name="Wang K."/>
            <person name="Wang M."/>
            <person name="Wang X."/>
            <person name="Warfsmann J."/>
            <person name="Weissenbach J."/>
            <person name="White D.D."/>
            <person name="White J.D."/>
            <person name="Wiley G.B."/>
            <person name="Wincker P."/>
            <person name="Xing Y."/>
            <person name="Yang L."/>
            <person name="Yao Z."/>
            <person name="Ying F."/>
            <person name="Zhai J."/>
            <person name="Zhou L."/>
            <person name="Zuber A."/>
            <person name="Denarie J."/>
            <person name="Dixon R.A."/>
            <person name="May G.D."/>
            <person name="Schwartz D.C."/>
            <person name="Rogers J."/>
            <person name="Quetier F."/>
            <person name="Town C.D."/>
            <person name="Roe B.A."/>
        </authorList>
    </citation>
    <scope>NUCLEOTIDE SEQUENCE [LARGE SCALE GENOMIC DNA]</scope>
    <source>
        <strain evidence="1">A17</strain>
        <strain evidence="2 3">cv. Jemalong A17</strain>
    </source>
</reference>
<evidence type="ECO:0000313" key="3">
    <source>
        <dbReference type="Proteomes" id="UP000002051"/>
    </source>
</evidence>
<dbReference type="PANTHER" id="PTHR48008">
    <property type="entry name" value="LEUCINE-RICH REPEAT RECEPTOR-LIKE PROTEIN KINASE IMK3-RELATED"/>
    <property type="match status" value="1"/>
</dbReference>
<accession>G7JLU9</accession>
<proteinExistence type="predicted"/>
<dbReference type="PANTHER" id="PTHR48008:SF2">
    <property type="entry name" value="PROBABLY INACTIVE LEUCINE-RICH REPEAT RECEPTOR-LIKE PROTEIN KINASE IMK2"/>
    <property type="match status" value="1"/>
</dbReference>
<dbReference type="Proteomes" id="UP000002051">
    <property type="component" value="Chromosome 4"/>
</dbReference>
<reference evidence="2" key="3">
    <citation type="submission" date="2015-04" db="UniProtKB">
        <authorList>
            <consortium name="EnsemblPlants"/>
        </authorList>
    </citation>
    <scope>IDENTIFICATION</scope>
    <source>
        <strain evidence="2">cv. Jemalong A17</strain>
    </source>
</reference>
<protein>
    <submittedName>
        <fullName evidence="1">Meristematic receptor-like kinase, putative</fullName>
    </submittedName>
</protein>
<gene>
    <name evidence="1" type="ordered locus">MTR_4g014780</name>
</gene>
<dbReference type="HOGENOM" id="CLU_2577456_0_0_1"/>
<name>G7JLU9_MEDTR</name>
<dbReference type="Gene3D" id="1.10.510.10">
    <property type="entry name" value="Transferase(Phosphotransferase) domain 1"/>
    <property type="match status" value="1"/>
</dbReference>
<dbReference type="EnsemblPlants" id="AES86782">
    <property type="protein sequence ID" value="AES86782"/>
    <property type="gene ID" value="MTR_4g014780"/>
</dbReference>
<dbReference type="InterPro" id="IPR011009">
    <property type="entry name" value="Kinase-like_dom_sf"/>
</dbReference>
<keyword evidence="1" id="KW-0418">Kinase</keyword>
<dbReference type="EMBL" id="CM001220">
    <property type="protein sequence ID" value="AES86782.2"/>
    <property type="molecule type" value="Genomic_DNA"/>
</dbReference>
<evidence type="ECO:0000313" key="1">
    <source>
        <dbReference type="EMBL" id="AES86782.2"/>
    </source>
</evidence>
<dbReference type="STRING" id="3880.G7JLU9"/>
<evidence type="ECO:0000313" key="2">
    <source>
        <dbReference type="EnsemblPlants" id="AES86782"/>
    </source>
</evidence>
<sequence>MTTSANKNVIAIKGTLGYNAPEILTTKKPTTTTHIYSFCYPFGDFNWDAPSIGDELLNRMKLALHCVDPLPSDRPKVKYVL</sequence>
<keyword evidence="1" id="KW-0808">Transferase</keyword>
<dbReference type="GO" id="GO:0016301">
    <property type="term" value="F:kinase activity"/>
    <property type="evidence" value="ECO:0007669"/>
    <property type="project" value="UniProtKB-KW"/>
</dbReference>
<organism evidence="1 3">
    <name type="scientific">Medicago truncatula</name>
    <name type="common">Barrel medic</name>
    <name type="synonym">Medicago tribuloides</name>
    <dbReference type="NCBI Taxonomy" id="3880"/>
    <lineage>
        <taxon>Eukaryota</taxon>
        <taxon>Viridiplantae</taxon>
        <taxon>Streptophyta</taxon>
        <taxon>Embryophyta</taxon>
        <taxon>Tracheophyta</taxon>
        <taxon>Spermatophyta</taxon>
        <taxon>Magnoliopsida</taxon>
        <taxon>eudicotyledons</taxon>
        <taxon>Gunneridae</taxon>
        <taxon>Pentapetalae</taxon>
        <taxon>rosids</taxon>
        <taxon>fabids</taxon>
        <taxon>Fabales</taxon>
        <taxon>Fabaceae</taxon>
        <taxon>Papilionoideae</taxon>
        <taxon>50 kb inversion clade</taxon>
        <taxon>NPAAA clade</taxon>
        <taxon>Hologalegina</taxon>
        <taxon>IRL clade</taxon>
        <taxon>Trifolieae</taxon>
        <taxon>Medicago</taxon>
    </lineage>
</organism>
<keyword evidence="3" id="KW-1185">Reference proteome</keyword>
<reference evidence="1 3" key="2">
    <citation type="journal article" date="2014" name="BMC Genomics">
        <title>An improved genome release (version Mt4.0) for the model legume Medicago truncatula.</title>
        <authorList>
            <person name="Tang H."/>
            <person name="Krishnakumar V."/>
            <person name="Bidwell S."/>
            <person name="Rosen B."/>
            <person name="Chan A."/>
            <person name="Zhou S."/>
            <person name="Gentzbittel L."/>
            <person name="Childs K.L."/>
            <person name="Yandell M."/>
            <person name="Gundlach H."/>
            <person name="Mayer K.F."/>
            <person name="Schwartz D.C."/>
            <person name="Town C.D."/>
        </authorList>
    </citation>
    <scope>GENOME REANNOTATION</scope>
    <source>
        <strain evidence="2 3">cv. Jemalong A17</strain>
    </source>
</reference>
<keyword evidence="1" id="KW-0675">Receptor</keyword>
<dbReference type="InterPro" id="IPR052451">
    <property type="entry name" value="Ser/Thr_kinase-like"/>
</dbReference>